<name>A0ABR8T0I2_9BACL</name>
<gene>
    <name evidence="1" type="ORF">H9647_14455</name>
</gene>
<dbReference type="EMBL" id="JACSQL010000006">
    <property type="protein sequence ID" value="MBD7969273.1"/>
    <property type="molecule type" value="Genomic_DNA"/>
</dbReference>
<dbReference type="RefSeq" id="WP_191801112.1">
    <property type="nucleotide sequence ID" value="NZ_JACSQL010000006.1"/>
</dbReference>
<keyword evidence="2" id="KW-1185">Reference proteome</keyword>
<proteinExistence type="predicted"/>
<comment type="caution">
    <text evidence="1">The sequence shown here is derived from an EMBL/GenBank/DDBJ whole genome shotgun (WGS) entry which is preliminary data.</text>
</comment>
<evidence type="ECO:0000313" key="1">
    <source>
        <dbReference type="EMBL" id="MBD7969273.1"/>
    </source>
</evidence>
<accession>A0ABR8T0I2</accession>
<dbReference type="Proteomes" id="UP000608071">
    <property type="component" value="Unassembled WGS sequence"/>
</dbReference>
<dbReference type="InterPro" id="IPR056510">
    <property type="entry name" value="WapI"/>
</dbReference>
<sequence length="140" mass="15876">MNGFRIYGENNQHLSIQLNKMHEFPDSICYSGGYNAEGSIIIKSGSYSASGSLWISTGEILMFRNQLEEIYDNCCGVAKLASSEVDFEMSITIESRGRVVIEGTYKEYPAIDNELMFYFESDQMTIGCSFTFQSDRDNFE</sequence>
<dbReference type="Pfam" id="PF24716">
    <property type="entry name" value="WapI"/>
    <property type="match status" value="1"/>
</dbReference>
<organism evidence="1 2">
    <name type="scientific">Paenibacillus gallinarum</name>
    <dbReference type="NCBI Taxonomy" id="2762232"/>
    <lineage>
        <taxon>Bacteria</taxon>
        <taxon>Bacillati</taxon>
        <taxon>Bacillota</taxon>
        <taxon>Bacilli</taxon>
        <taxon>Bacillales</taxon>
        <taxon>Paenibacillaceae</taxon>
        <taxon>Paenibacillus</taxon>
    </lineage>
</organism>
<reference evidence="1 2" key="1">
    <citation type="submission" date="2020-08" db="EMBL/GenBank/DDBJ databases">
        <title>A Genomic Blueprint of the Chicken Gut Microbiome.</title>
        <authorList>
            <person name="Gilroy R."/>
            <person name="Ravi A."/>
            <person name="Getino M."/>
            <person name="Pursley I."/>
            <person name="Horton D.L."/>
            <person name="Alikhan N.-F."/>
            <person name="Baker D."/>
            <person name="Gharbi K."/>
            <person name="Hall N."/>
            <person name="Watson M."/>
            <person name="Adriaenssens E.M."/>
            <person name="Foster-Nyarko E."/>
            <person name="Jarju S."/>
            <person name="Secka A."/>
            <person name="Antonio M."/>
            <person name="Oren A."/>
            <person name="Chaudhuri R."/>
            <person name="La Ragione R.M."/>
            <person name="Hildebrand F."/>
            <person name="Pallen M.J."/>
        </authorList>
    </citation>
    <scope>NUCLEOTIDE SEQUENCE [LARGE SCALE GENOMIC DNA]</scope>
    <source>
        <strain evidence="1 2">Sa2BVA9</strain>
    </source>
</reference>
<evidence type="ECO:0000313" key="2">
    <source>
        <dbReference type="Proteomes" id="UP000608071"/>
    </source>
</evidence>
<protein>
    <submittedName>
        <fullName evidence="1">Uncharacterized protein</fullName>
    </submittedName>
</protein>